<dbReference type="PROSITE" id="PS50102">
    <property type="entry name" value="RRM"/>
    <property type="match status" value="1"/>
</dbReference>
<dbReference type="PANTHER" id="PTHR23003:SF66">
    <property type="entry name" value="SERINE_ARGININE-RICH SPLICING FACTOR 1"/>
    <property type="match status" value="1"/>
</dbReference>
<dbReference type="OrthoDB" id="1099063at2759"/>
<dbReference type="GO" id="GO:0003729">
    <property type="term" value="F:mRNA binding"/>
    <property type="evidence" value="ECO:0007669"/>
    <property type="project" value="TreeGrafter"/>
</dbReference>
<reference evidence="4" key="3">
    <citation type="submission" date="2025-09" db="UniProtKB">
        <authorList>
            <consortium name="Ensembl"/>
        </authorList>
    </citation>
    <scope>IDENTIFICATION</scope>
</reference>
<dbReference type="GO" id="GO:0005737">
    <property type="term" value="C:cytoplasm"/>
    <property type="evidence" value="ECO:0007669"/>
    <property type="project" value="TreeGrafter"/>
</dbReference>
<feature type="domain" description="RRM" evidence="3">
    <location>
        <begin position="16"/>
        <end position="91"/>
    </location>
</feature>
<dbReference type="SMART" id="SM00360">
    <property type="entry name" value="RRM"/>
    <property type="match status" value="1"/>
</dbReference>
<reference evidence="4 5" key="1">
    <citation type="submission" date="2019-04" db="EMBL/GenBank/DDBJ databases">
        <authorList>
            <consortium name="Wellcome Sanger Institute Data Sharing"/>
        </authorList>
    </citation>
    <scope>NUCLEOTIDE SEQUENCE [LARGE SCALE GENOMIC DNA]</scope>
</reference>
<reference evidence="4" key="2">
    <citation type="submission" date="2025-08" db="UniProtKB">
        <authorList>
            <consortium name="Ensembl"/>
        </authorList>
    </citation>
    <scope>IDENTIFICATION</scope>
</reference>
<gene>
    <name evidence="4" type="primary">SRSF1</name>
</gene>
<dbReference type="Ensembl" id="ENSSFOT00015045725.1">
    <property type="protein sequence ID" value="ENSSFOP00015050627.1"/>
    <property type="gene ID" value="ENSSFOG00015025942.1"/>
</dbReference>
<dbReference type="InterPro" id="IPR050374">
    <property type="entry name" value="RRT5_SRSF_SR"/>
</dbReference>
<accession>A0A8C9TP81</accession>
<keyword evidence="1 2" id="KW-0694">RNA-binding</keyword>
<name>A0A8C9TP81_SCLFO</name>
<dbReference type="Pfam" id="PF00076">
    <property type="entry name" value="RRM_1"/>
    <property type="match status" value="1"/>
</dbReference>
<dbReference type="Gene3D" id="3.30.70.330">
    <property type="match status" value="1"/>
</dbReference>
<evidence type="ECO:0000313" key="5">
    <source>
        <dbReference type="Proteomes" id="UP000694397"/>
    </source>
</evidence>
<evidence type="ECO:0000313" key="4">
    <source>
        <dbReference type="Ensembl" id="ENSSFOP00015050627.1"/>
    </source>
</evidence>
<dbReference type="GO" id="GO:0005634">
    <property type="term" value="C:nucleus"/>
    <property type="evidence" value="ECO:0007669"/>
    <property type="project" value="TreeGrafter"/>
</dbReference>
<sequence>HPIQILHTYPTWKKSYRIHVGNLPPDIRTKGIEDVFYKYGEIRDINLKNCQGGPPFAFVEFDDPRDAEDMVYGRDSYDYDGYCLRVAFPRSGRRTGNGGIAQGLIQTPIQTV</sequence>
<dbReference type="SUPFAM" id="SSF54928">
    <property type="entry name" value="RNA-binding domain, RBD"/>
    <property type="match status" value="1"/>
</dbReference>
<dbReference type="InterPro" id="IPR035979">
    <property type="entry name" value="RBD_domain_sf"/>
</dbReference>
<evidence type="ECO:0000256" key="1">
    <source>
        <dbReference type="ARBA" id="ARBA00022884"/>
    </source>
</evidence>
<dbReference type="InterPro" id="IPR012677">
    <property type="entry name" value="Nucleotide-bd_a/b_plait_sf"/>
</dbReference>
<evidence type="ECO:0000259" key="3">
    <source>
        <dbReference type="PROSITE" id="PS50102"/>
    </source>
</evidence>
<protein>
    <submittedName>
        <fullName evidence="4">Serine and arginine rich splicing factor 1</fullName>
    </submittedName>
</protein>
<dbReference type="GeneTree" id="ENSGT00940000155585"/>
<proteinExistence type="predicted"/>
<dbReference type="AlphaFoldDB" id="A0A8C9TP81"/>
<dbReference type="PANTHER" id="PTHR23003">
    <property type="entry name" value="RNA RECOGNITION MOTIF RRM DOMAIN CONTAINING PROTEIN"/>
    <property type="match status" value="1"/>
</dbReference>
<dbReference type="InterPro" id="IPR000504">
    <property type="entry name" value="RRM_dom"/>
</dbReference>
<dbReference type="Proteomes" id="UP000694397">
    <property type="component" value="Chromosome 5"/>
</dbReference>
<organism evidence="4 5">
    <name type="scientific">Scleropages formosus</name>
    <name type="common">Asian bonytongue</name>
    <name type="synonym">Osteoglossum formosum</name>
    <dbReference type="NCBI Taxonomy" id="113540"/>
    <lineage>
        <taxon>Eukaryota</taxon>
        <taxon>Metazoa</taxon>
        <taxon>Chordata</taxon>
        <taxon>Craniata</taxon>
        <taxon>Vertebrata</taxon>
        <taxon>Euteleostomi</taxon>
        <taxon>Actinopterygii</taxon>
        <taxon>Neopterygii</taxon>
        <taxon>Teleostei</taxon>
        <taxon>Osteoglossocephala</taxon>
        <taxon>Osteoglossomorpha</taxon>
        <taxon>Osteoglossiformes</taxon>
        <taxon>Osteoglossidae</taxon>
        <taxon>Scleropages</taxon>
    </lineage>
</organism>
<keyword evidence="5" id="KW-1185">Reference proteome</keyword>
<evidence type="ECO:0000256" key="2">
    <source>
        <dbReference type="PROSITE-ProRule" id="PRU00176"/>
    </source>
</evidence>